<evidence type="ECO:0000256" key="2">
    <source>
        <dbReference type="ARBA" id="ARBA00022980"/>
    </source>
</evidence>
<dbReference type="PANTHER" id="PTHR36427:SF3">
    <property type="entry name" value="LARGE RIBOSOMAL SUBUNIT PROTEIN UL1M"/>
    <property type="match status" value="1"/>
</dbReference>
<evidence type="ECO:0000313" key="5">
    <source>
        <dbReference type="Proteomes" id="UP000886653"/>
    </source>
</evidence>
<gene>
    <name evidence="4" type="ORF">CROQUDRAFT_656415</name>
</gene>
<dbReference type="AlphaFoldDB" id="A0A9P6NJH6"/>
<keyword evidence="3" id="KW-0687">Ribonucleoprotein</keyword>
<dbReference type="InterPro" id="IPR016095">
    <property type="entry name" value="Ribosomal_uL1_3-a/b-sand"/>
</dbReference>
<organism evidence="4 5">
    <name type="scientific">Cronartium quercuum f. sp. fusiforme G11</name>
    <dbReference type="NCBI Taxonomy" id="708437"/>
    <lineage>
        <taxon>Eukaryota</taxon>
        <taxon>Fungi</taxon>
        <taxon>Dikarya</taxon>
        <taxon>Basidiomycota</taxon>
        <taxon>Pucciniomycotina</taxon>
        <taxon>Pucciniomycetes</taxon>
        <taxon>Pucciniales</taxon>
        <taxon>Coleosporiaceae</taxon>
        <taxon>Cronartium</taxon>
    </lineage>
</organism>
<dbReference type="Pfam" id="PF00687">
    <property type="entry name" value="Ribosomal_L1"/>
    <property type="match status" value="1"/>
</dbReference>
<sequence length="189" mass="20025">MRGRIFLPNDVPKDEDAQKDVIAVVVKEDSSDAKLATKLGANYVGDKKLIEQIVEGAINPTKLLCHPDQLPLLIRNSTVAKALGQKGLIPSEKRGTVSSDIAKLIQDAKGALDWSLDSKTGLVKADIAKVGMGLREIEQNVMAIVDVVGDIAHGGSGALRAYKSGRPLKRVGVKKVTVTVTGGPQITVL</sequence>
<dbReference type="GO" id="GO:0003735">
    <property type="term" value="F:structural constituent of ribosome"/>
    <property type="evidence" value="ECO:0007669"/>
    <property type="project" value="TreeGrafter"/>
</dbReference>
<dbReference type="InterPro" id="IPR023674">
    <property type="entry name" value="Ribosomal_uL1-like"/>
</dbReference>
<dbReference type="Proteomes" id="UP000886653">
    <property type="component" value="Unassembled WGS sequence"/>
</dbReference>
<comment type="caution">
    <text evidence="4">The sequence shown here is derived from an EMBL/GenBank/DDBJ whole genome shotgun (WGS) entry which is preliminary data.</text>
</comment>
<evidence type="ECO:0000256" key="3">
    <source>
        <dbReference type="ARBA" id="ARBA00023274"/>
    </source>
</evidence>
<dbReference type="GO" id="GO:0005762">
    <property type="term" value="C:mitochondrial large ribosomal subunit"/>
    <property type="evidence" value="ECO:0007669"/>
    <property type="project" value="TreeGrafter"/>
</dbReference>
<name>A0A9P6NJH6_9BASI</name>
<dbReference type="Gene3D" id="3.30.190.20">
    <property type="match status" value="1"/>
</dbReference>
<proteinExistence type="inferred from homology"/>
<comment type="similarity">
    <text evidence="1">Belongs to the universal ribosomal protein uL1 family.</text>
</comment>
<reference evidence="4" key="1">
    <citation type="submission" date="2013-11" db="EMBL/GenBank/DDBJ databases">
        <title>Genome sequence of the fusiform rust pathogen reveals effectors for host alternation and coevolution with pine.</title>
        <authorList>
            <consortium name="DOE Joint Genome Institute"/>
            <person name="Smith K."/>
            <person name="Pendleton A."/>
            <person name="Kubisiak T."/>
            <person name="Anderson C."/>
            <person name="Salamov A."/>
            <person name="Aerts A."/>
            <person name="Riley R."/>
            <person name="Clum A."/>
            <person name="Lindquist E."/>
            <person name="Ence D."/>
            <person name="Campbell M."/>
            <person name="Kronenberg Z."/>
            <person name="Feau N."/>
            <person name="Dhillon B."/>
            <person name="Hamelin R."/>
            <person name="Burleigh J."/>
            <person name="Smith J."/>
            <person name="Yandell M."/>
            <person name="Nelson C."/>
            <person name="Grigoriev I."/>
            <person name="Davis J."/>
        </authorList>
    </citation>
    <scope>NUCLEOTIDE SEQUENCE</scope>
    <source>
        <strain evidence="4">G11</strain>
    </source>
</reference>
<keyword evidence="5" id="KW-1185">Reference proteome</keyword>
<protein>
    <submittedName>
        <fullName evidence="4">Uncharacterized protein</fullName>
    </submittedName>
</protein>
<dbReference type="SUPFAM" id="SSF56808">
    <property type="entry name" value="Ribosomal protein L1"/>
    <property type="match status" value="1"/>
</dbReference>
<accession>A0A9P6NJH6</accession>
<evidence type="ECO:0000256" key="1">
    <source>
        <dbReference type="ARBA" id="ARBA00010531"/>
    </source>
</evidence>
<dbReference type="Gene3D" id="3.40.50.790">
    <property type="match status" value="1"/>
</dbReference>
<dbReference type="InterPro" id="IPR028364">
    <property type="entry name" value="Ribosomal_uL1/biogenesis"/>
</dbReference>
<keyword evidence="2" id="KW-0689">Ribosomal protein</keyword>
<dbReference type="PANTHER" id="PTHR36427">
    <property type="entry name" value="54S RIBOSOMAL PROTEIN L1, MITOCHONDRIAL"/>
    <property type="match status" value="1"/>
</dbReference>
<evidence type="ECO:0000313" key="4">
    <source>
        <dbReference type="EMBL" id="KAG0147133.1"/>
    </source>
</evidence>
<dbReference type="OrthoDB" id="1747252at2759"/>
<dbReference type="EMBL" id="MU167251">
    <property type="protein sequence ID" value="KAG0147133.1"/>
    <property type="molecule type" value="Genomic_DNA"/>
</dbReference>